<evidence type="ECO:0000313" key="3">
    <source>
        <dbReference type="EMBL" id="BCS22593.1"/>
    </source>
</evidence>
<evidence type="ECO:0008006" key="5">
    <source>
        <dbReference type="Google" id="ProtNLM"/>
    </source>
</evidence>
<feature type="region of interest" description="Disordered" evidence="1">
    <location>
        <begin position="81"/>
        <end position="142"/>
    </location>
</feature>
<feature type="compositionally biased region" description="Basic and acidic residues" evidence="1">
    <location>
        <begin position="119"/>
        <end position="129"/>
    </location>
</feature>
<sequence length="142" mass="14904">MAAPPKSRTGLYLGLGALGAGAYYFYRAGGDPKLAKEEMKYDVTKVRGKAPTGGPGGERAGEKAGLETNLNLDEAAYNPKTKDVDLASQAQQKLDNLSQTGKEQAAKLREEAEQQAGKLKNEAGDKANEAKGAASGWFGGKK</sequence>
<dbReference type="GeneID" id="64972598"/>
<dbReference type="KEGG" id="apuu:APUU_30818S"/>
<proteinExistence type="predicted"/>
<keyword evidence="2" id="KW-1133">Transmembrane helix</keyword>
<reference evidence="3" key="1">
    <citation type="submission" date="2021-01" db="EMBL/GenBank/DDBJ databases">
        <authorList>
            <consortium name="Aspergillus puulaauensis MK2 genome sequencing consortium"/>
            <person name="Kazuki M."/>
            <person name="Futagami T."/>
        </authorList>
    </citation>
    <scope>NUCLEOTIDE SEQUENCE</scope>
    <source>
        <strain evidence="3">MK2</strain>
    </source>
</reference>
<evidence type="ECO:0000256" key="1">
    <source>
        <dbReference type="SAM" id="MobiDB-lite"/>
    </source>
</evidence>
<reference evidence="3" key="2">
    <citation type="submission" date="2021-02" db="EMBL/GenBank/DDBJ databases">
        <title>Aspergillus puulaauensis MK2 genome sequence.</title>
        <authorList>
            <person name="Futagami T."/>
            <person name="Mori K."/>
            <person name="Kadooka C."/>
            <person name="Tanaka T."/>
        </authorList>
    </citation>
    <scope>NUCLEOTIDE SEQUENCE</scope>
    <source>
        <strain evidence="3">MK2</strain>
    </source>
</reference>
<gene>
    <name evidence="3" type="ORF">APUU_30818S</name>
</gene>
<dbReference type="RefSeq" id="XP_041554787.1">
    <property type="nucleotide sequence ID" value="XM_041701954.1"/>
</dbReference>
<keyword evidence="2" id="KW-0812">Transmembrane</keyword>
<feature type="transmembrane region" description="Helical" evidence="2">
    <location>
        <begin position="9"/>
        <end position="26"/>
    </location>
</feature>
<feature type="compositionally biased region" description="Polar residues" evidence="1">
    <location>
        <begin position="88"/>
        <end position="102"/>
    </location>
</feature>
<keyword evidence="4" id="KW-1185">Reference proteome</keyword>
<protein>
    <recommendedName>
        <fullName evidence="5">Calcofluor white hypersensitive protein</fullName>
    </recommendedName>
</protein>
<keyword evidence="2" id="KW-0472">Membrane</keyword>
<organism evidence="3 4">
    <name type="scientific">Aspergillus puulaauensis</name>
    <dbReference type="NCBI Taxonomy" id="1220207"/>
    <lineage>
        <taxon>Eukaryota</taxon>
        <taxon>Fungi</taxon>
        <taxon>Dikarya</taxon>
        <taxon>Ascomycota</taxon>
        <taxon>Pezizomycotina</taxon>
        <taxon>Eurotiomycetes</taxon>
        <taxon>Eurotiomycetidae</taxon>
        <taxon>Eurotiales</taxon>
        <taxon>Aspergillaceae</taxon>
        <taxon>Aspergillus</taxon>
    </lineage>
</organism>
<accession>A0A7R7XKD4</accession>
<dbReference type="EMBL" id="AP024445">
    <property type="protein sequence ID" value="BCS22593.1"/>
    <property type="molecule type" value="Genomic_DNA"/>
</dbReference>
<evidence type="ECO:0000313" key="4">
    <source>
        <dbReference type="Proteomes" id="UP000654913"/>
    </source>
</evidence>
<dbReference type="OrthoDB" id="5355126at2759"/>
<evidence type="ECO:0000256" key="2">
    <source>
        <dbReference type="SAM" id="Phobius"/>
    </source>
</evidence>
<name>A0A7R7XKD4_9EURO</name>
<dbReference type="AlphaFoldDB" id="A0A7R7XKD4"/>
<dbReference type="Proteomes" id="UP000654913">
    <property type="component" value="Chromosome 3"/>
</dbReference>